<accession>A0A067MFR9</accession>
<name>A0A067MFR9_BOTB1</name>
<evidence type="ECO:0000313" key="3">
    <source>
        <dbReference type="Proteomes" id="UP000027195"/>
    </source>
</evidence>
<dbReference type="Proteomes" id="UP000027195">
    <property type="component" value="Unassembled WGS sequence"/>
</dbReference>
<keyword evidence="3" id="KW-1185">Reference proteome</keyword>
<sequence>MVDTFYLAYGNEASISHVYGPIALIVRVGKPGAREVIIQTEEGGEGEKEGEKDSEEEGEDNANSD</sequence>
<protein>
    <submittedName>
        <fullName evidence="2">Uncharacterized protein</fullName>
    </submittedName>
</protein>
<reference evidence="3" key="1">
    <citation type="journal article" date="2014" name="Proc. Natl. Acad. Sci. U.S.A.">
        <title>Extensive sampling of basidiomycete genomes demonstrates inadequacy of the white-rot/brown-rot paradigm for wood decay fungi.</title>
        <authorList>
            <person name="Riley R."/>
            <person name="Salamov A.A."/>
            <person name="Brown D.W."/>
            <person name="Nagy L.G."/>
            <person name="Floudas D."/>
            <person name="Held B.W."/>
            <person name="Levasseur A."/>
            <person name="Lombard V."/>
            <person name="Morin E."/>
            <person name="Otillar R."/>
            <person name="Lindquist E.A."/>
            <person name="Sun H."/>
            <person name="LaButti K.M."/>
            <person name="Schmutz J."/>
            <person name="Jabbour D."/>
            <person name="Luo H."/>
            <person name="Baker S.E."/>
            <person name="Pisabarro A.G."/>
            <person name="Walton J.D."/>
            <person name="Blanchette R.A."/>
            <person name="Henrissat B."/>
            <person name="Martin F."/>
            <person name="Cullen D."/>
            <person name="Hibbett D.S."/>
            <person name="Grigoriev I.V."/>
        </authorList>
    </citation>
    <scope>NUCLEOTIDE SEQUENCE [LARGE SCALE GENOMIC DNA]</scope>
    <source>
        <strain evidence="3">FD-172 SS1</strain>
    </source>
</reference>
<evidence type="ECO:0000256" key="1">
    <source>
        <dbReference type="SAM" id="MobiDB-lite"/>
    </source>
</evidence>
<dbReference type="InParanoid" id="A0A067MFR9"/>
<organism evidence="2 3">
    <name type="scientific">Botryobasidium botryosum (strain FD-172 SS1)</name>
    <dbReference type="NCBI Taxonomy" id="930990"/>
    <lineage>
        <taxon>Eukaryota</taxon>
        <taxon>Fungi</taxon>
        <taxon>Dikarya</taxon>
        <taxon>Basidiomycota</taxon>
        <taxon>Agaricomycotina</taxon>
        <taxon>Agaricomycetes</taxon>
        <taxon>Cantharellales</taxon>
        <taxon>Botryobasidiaceae</taxon>
        <taxon>Botryobasidium</taxon>
    </lineage>
</organism>
<dbReference type="OrthoDB" id="27483at2759"/>
<gene>
    <name evidence="2" type="ORF">BOTBODRAFT_32411</name>
</gene>
<dbReference type="HOGENOM" id="CLU_2849377_0_0_1"/>
<evidence type="ECO:0000313" key="2">
    <source>
        <dbReference type="EMBL" id="KDQ14658.1"/>
    </source>
</evidence>
<feature type="compositionally biased region" description="Acidic residues" evidence="1">
    <location>
        <begin position="52"/>
        <end position="65"/>
    </location>
</feature>
<dbReference type="EMBL" id="KL198036">
    <property type="protein sequence ID" value="KDQ14658.1"/>
    <property type="molecule type" value="Genomic_DNA"/>
</dbReference>
<proteinExistence type="predicted"/>
<feature type="region of interest" description="Disordered" evidence="1">
    <location>
        <begin position="39"/>
        <end position="65"/>
    </location>
</feature>
<dbReference type="AlphaFoldDB" id="A0A067MFR9"/>